<evidence type="ECO:0000313" key="2">
    <source>
        <dbReference type="Proteomes" id="UP000298649"/>
    </source>
</evidence>
<geneLocation type="plasmid" evidence="2">
    <name>patcfbp7129b</name>
</geneLocation>
<evidence type="ECO:0000313" key="1">
    <source>
        <dbReference type="EMBL" id="QCL98256.1"/>
    </source>
</evidence>
<reference evidence="1 2" key="1">
    <citation type="submission" date="2019-04" db="EMBL/GenBank/DDBJ databases">
        <title>Complete genome sequence of Agrobacterium tumefaciens CFBP7129.</title>
        <authorList>
            <person name="Haryono M."/>
            <person name="Lin Y.-C."/>
            <person name="Lai E.-M."/>
            <person name="Kuo C.-H."/>
        </authorList>
    </citation>
    <scope>NUCLEOTIDE SEQUENCE [LARGE SCALE GENOMIC DNA]</scope>
    <source>
        <strain evidence="1 2">CFBP7129</strain>
        <plasmid evidence="2">patcfbp7129b</plasmid>
    </source>
</reference>
<keyword evidence="1" id="KW-0614">Plasmid</keyword>
<dbReference type="AlphaFoldDB" id="A0A4D7YW45"/>
<dbReference type="RefSeq" id="WP_137006505.1">
    <property type="nucleotide sequence ID" value="NZ_CP039925.1"/>
</dbReference>
<accession>A0A4D7YW45</accession>
<gene>
    <name evidence="1" type="ORF">CFBP7129_29255</name>
</gene>
<sequence>MRSSRNDAAVAAAIGLLVGTGGGYAINEMVWIGQTVELRQEITRLKEEAEQRLTVDVPNNQEASAAIAKSGRTIRISECKPRQAGPGVACTGIITTTSGSFAGTTQPGVLSFAKIDGTWAQIQ</sequence>
<dbReference type="EMBL" id="CP039925">
    <property type="protein sequence ID" value="QCL98256.1"/>
    <property type="molecule type" value="Genomic_DNA"/>
</dbReference>
<organism evidence="1 2">
    <name type="scientific">Agrobacterium tumefaciens</name>
    <dbReference type="NCBI Taxonomy" id="358"/>
    <lineage>
        <taxon>Bacteria</taxon>
        <taxon>Pseudomonadati</taxon>
        <taxon>Pseudomonadota</taxon>
        <taxon>Alphaproteobacteria</taxon>
        <taxon>Hyphomicrobiales</taxon>
        <taxon>Rhizobiaceae</taxon>
        <taxon>Rhizobium/Agrobacterium group</taxon>
        <taxon>Agrobacterium</taxon>
        <taxon>Agrobacterium tumefaciens complex</taxon>
    </lineage>
</organism>
<proteinExistence type="predicted"/>
<name>A0A4D7YW45_AGRTU</name>
<protein>
    <submittedName>
        <fullName evidence="1">Uncharacterized protein</fullName>
    </submittedName>
</protein>
<dbReference type="Proteomes" id="UP000298649">
    <property type="component" value="Plasmid pAtCFBP7129b"/>
</dbReference>